<organism evidence="1 2">
    <name type="scientific">Streptomyces smaragdinus</name>
    <dbReference type="NCBI Taxonomy" id="2585196"/>
    <lineage>
        <taxon>Bacteria</taxon>
        <taxon>Bacillati</taxon>
        <taxon>Actinomycetota</taxon>
        <taxon>Actinomycetes</taxon>
        <taxon>Kitasatosporales</taxon>
        <taxon>Streptomycetaceae</taxon>
        <taxon>Streptomyces</taxon>
    </lineage>
</organism>
<dbReference type="AlphaFoldDB" id="A0A7K0CQW0"/>
<dbReference type="OrthoDB" id="3830751at2"/>
<accession>A0A7K0CQW0</accession>
<reference evidence="1 2" key="1">
    <citation type="submission" date="2019-10" db="EMBL/GenBank/DDBJ databases">
        <title>Streptomyces smaragdinus sp. nov. and Streptomyces fabii sp. nov., isolated from the gut of fungus growing-termite Macrotermes natalensis.</title>
        <authorList>
            <person name="Schwitalla J."/>
            <person name="Benndorf R."/>
            <person name="Martin K."/>
            <person name="De Beer W."/>
            <person name="Kaster A.-K."/>
            <person name="Vollmers J."/>
            <person name="Poulsen M."/>
            <person name="Beemelmanns C."/>
        </authorList>
    </citation>
    <scope>NUCLEOTIDE SEQUENCE [LARGE SCALE GENOMIC DNA]</scope>
    <source>
        <strain evidence="1 2">RB5</strain>
    </source>
</reference>
<gene>
    <name evidence="1" type="ORF">SRB5_60620</name>
</gene>
<evidence type="ECO:0000313" key="1">
    <source>
        <dbReference type="EMBL" id="MQY15870.1"/>
    </source>
</evidence>
<proteinExistence type="predicted"/>
<dbReference type="RefSeq" id="WP_153456664.1">
    <property type="nucleotide sequence ID" value="NZ_WEGJ01000040.1"/>
</dbReference>
<dbReference type="Proteomes" id="UP000466345">
    <property type="component" value="Unassembled WGS sequence"/>
</dbReference>
<keyword evidence="2" id="KW-1185">Reference proteome</keyword>
<comment type="caution">
    <text evidence="1">The sequence shown here is derived from an EMBL/GenBank/DDBJ whole genome shotgun (WGS) entry which is preliminary data.</text>
</comment>
<name>A0A7K0CQW0_9ACTN</name>
<evidence type="ECO:0000313" key="2">
    <source>
        <dbReference type="Proteomes" id="UP000466345"/>
    </source>
</evidence>
<protein>
    <submittedName>
        <fullName evidence="1">Uncharacterized protein</fullName>
    </submittedName>
</protein>
<dbReference type="EMBL" id="WEGJ01000040">
    <property type="protein sequence ID" value="MQY15870.1"/>
    <property type="molecule type" value="Genomic_DNA"/>
</dbReference>
<sequence length="220" mass="25020">MTASWEERLGWTRGLLSPDPAARATALRRHRAAQEAVGAAITAYNRHWIQPRTPAWQAALDGWRAADAVAFPNGLWRSMYDRRRGFTDPEAVPYALTFLEWEARDPAVWTTHAKKWGTKSLLIRALSRHCPGTAHRARLTTLVELALTRPYRCKDRRYTAAARTVDSPALRATLTRLAESDNPWARLTAPYVLSRLEDPTLPDTLPAWRRYLNGRAMPPR</sequence>